<dbReference type="Pfam" id="PF13178">
    <property type="entry name" value="DUF4005"/>
    <property type="match status" value="1"/>
</dbReference>
<dbReference type="PROSITE" id="PS50096">
    <property type="entry name" value="IQ"/>
    <property type="match status" value="2"/>
</dbReference>
<dbReference type="Proteomes" id="UP000236630">
    <property type="component" value="Unassembled WGS sequence"/>
</dbReference>
<feature type="domain" description="DUF4005" evidence="5">
    <location>
        <begin position="327"/>
        <end position="386"/>
    </location>
</feature>
<comment type="subunit">
    <text evidence="3">Binds to multiple calmodulin (CaM) in the presence of Ca(2+) and CaM-like proteins.</text>
</comment>
<feature type="transmembrane region" description="Helical" evidence="4">
    <location>
        <begin position="423"/>
        <end position="453"/>
    </location>
</feature>
<dbReference type="PANTHER" id="PTHR32295:SF212">
    <property type="entry name" value="CALMODULIN BINDING PROTEIN-RELATED"/>
    <property type="match status" value="1"/>
</dbReference>
<dbReference type="EMBL" id="BDQV01000248">
    <property type="protein sequence ID" value="GAY60833.1"/>
    <property type="molecule type" value="Genomic_DNA"/>
</dbReference>
<evidence type="ECO:0000256" key="2">
    <source>
        <dbReference type="ARBA" id="ARBA00024341"/>
    </source>
</evidence>
<evidence type="ECO:0000256" key="1">
    <source>
        <dbReference type="ARBA" id="ARBA00022860"/>
    </source>
</evidence>
<protein>
    <recommendedName>
        <fullName evidence="5">DUF4005 domain-containing protein</fullName>
    </recommendedName>
</protein>
<name>A0A2H5Q8C1_CITUN</name>
<dbReference type="InterPro" id="IPR000048">
    <property type="entry name" value="IQ_motif_EF-hand-BS"/>
</dbReference>
<accession>A0A2H5Q8C1</accession>
<comment type="similarity">
    <text evidence="2">Belongs to the IQD family.</text>
</comment>
<dbReference type="Gene3D" id="1.20.5.190">
    <property type="match status" value="1"/>
</dbReference>
<dbReference type="InterPro" id="IPR025064">
    <property type="entry name" value="DUF4005"/>
</dbReference>
<keyword evidence="4" id="KW-0472">Membrane</keyword>
<dbReference type="Pfam" id="PF00612">
    <property type="entry name" value="IQ"/>
    <property type="match status" value="1"/>
</dbReference>
<evidence type="ECO:0000313" key="7">
    <source>
        <dbReference type="Proteomes" id="UP000236630"/>
    </source>
</evidence>
<evidence type="ECO:0000256" key="3">
    <source>
        <dbReference type="ARBA" id="ARBA00024378"/>
    </source>
</evidence>
<keyword evidence="1" id="KW-0112">Calmodulin-binding</keyword>
<sequence>MGKHRSWFGWVKKLFVSEARTKEEKKSKRWKWAFGRLKFRQYPALTAPQISLNEATEEQRKHALNVAMATAVAAEAAVAAAHAAAEVVRLIGTSKSYHHLTARDRNLAAIKIQSAFRAHLARKALRALKGLVKLQAIVRGRAVRRQATATLKCLPSNGEKQSKVQEKRDAVCKYSEHKKCIRSKEELEAKEIKPEFIDQRSWDYSILSKEDMETIWLRKQEAAIKRERMMKYSYSHRESRNVHMLEESVPHKENGQESFTLEKGSNTGAYRRKELEMLNSSAHENLVPSEIYIPRHVRLRHMQKPESQDCVSSPISFPRRSFSRTKQNAFGDNDSVPNSPVFPTYMAVTESAKAKARSMSTPKQRVAFLDSCFDHSMPYRNEISLRSSYNGESVTRDAKNGNFQQLSVIMNTLQDGECGFCGVLLICLFVVVARILVICAICTVVGTIVVAICRTAGYEFSFFPHLRREQ</sequence>
<proteinExistence type="inferred from homology"/>
<evidence type="ECO:0000259" key="5">
    <source>
        <dbReference type="Pfam" id="PF13178"/>
    </source>
</evidence>
<dbReference type="SMART" id="SM00015">
    <property type="entry name" value="IQ"/>
    <property type="match status" value="1"/>
</dbReference>
<dbReference type="AlphaFoldDB" id="A0A2H5Q8C1"/>
<dbReference type="STRING" id="55188.A0A2H5Q8C1"/>
<dbReference type="CDD" id="cd23767">
    <property type="entry name" value="IQCD"/>
    <property type="match status" value="1"/>
</dbReference>
<organism evidence="6 7">
    <name type="scientific">Citrus unshiu</name>
    <name type="common">Satsuma mandarin</name>
    <name type="synonym">Citrus nobilis var. unshiu</name>
    <dbReference type="NCBI Taxonomy" id="55188"/>
    <lineage>
        <taxon>Eukaryota</taxon>
        <taxon>Viridiplantae</taxon>
        <taxon>Streptophyta</taxon>
        <taxon>Embryophyta</taxon>
        <taxon>Tracheophyta</taxon>
        <taxon>Spermatophyta</taxon>
        <taxon>Magnoliopsida</taxon>
        <taxon>eudicotyledons</taxon>
        <taxon>Gunneridae</taxon>
        <taxon>Pentapetalae</taxon>
        <taxon>rosids</taxon>
        <taxon>malvids</taxon>
        <taxon>Sapindales</taxon>
        <taxon>Rutaceae</taxon>
        <taxon>Aurantioideae</taxon>
        <taxon>Citrus</taxon>
    </lineage>
</organism>
<evidence type="ECO:0000256" key="4">
    <source>
        <dbReference type="SAM" id="Phobius"/>
    </source>
</evidence>
<evidence type="ECO:0000313" key="6">
    <source>
        <dbReference type="EMBL" id="GAY60833.1"/>
    </source>
</evidence>
<dbReference type="PANTHER" id="PTHR32295">
    <property type="entry name" value="IQ-DOMAIN 5-RELATED"/>
    <property type="match status" value="1"/>
</dbReference>
<comment type="caution">
    <text evidence="6">The sequence shown here is derived from an EMBL/GenBank/DDBJ whole genome shotgun (WGS) entry which is preliminary data.</text>
</comment>
<keyword evidence="4" id="KW-0812">Transmembrane</keyword>
<keyword evidence="7" id="KW-1185">Reference proteome</keyword>
<keyword evidence="4" id="KW-1133">Transmembrane helix</keyword>
<gene>
    <name evidence="6" type="ORF">CUMW_205210</name>
</gene>
<dbReference type="GO" id="GO:0005516">
    <property type="term" value="F:calmodulin binding"/>
    <property type="evidence" value="ECO:0007669"/>
    <property type="project" value="UniProtKB-KW"/>
</dbReference>
<reference evidence="6 7" key="1">
    <citation type="journal article" date="2017" name="Front. Genet.">
        <title>Draft sequencing of the heterozygous diploid genome of Satsuma (Citrus unshiu Marc.) using a hybrid assembly approach.</title>
        <authorList>
            <person name="Shimizu T."/>
            <person name="Tanizawa Y."/>
            <person name="Mochizuki T."/>
            <person name="Nagasaki H."/>
            <person name="Yoshioka T."/>
            <person name="Toyoda A."/>
            <person name="Fujiyama A."/>
            <person name="Kaminuma E."/>
            <person name="Nakamura Y."/>
        </authorList>
    </citation>
    <scope>NUCLEOTIDE SEQUENCE [LARGE SCALE GENOMIC DNA]</scope>
    <source>
        <strain evidence="7">cv. Miyagawa wase</strain>
    </source>
</reference>